<dbReference type="Gene3D" id="1.10.10.10">
    <property type="entry name" value="Winged helix-like DNA-binding domain superfamily/Winged helix DNA-binding domain"/>
    <property type="match status" value="1"/>
</dbReference>
<reference evidence="2" key="2">
    <citation type="submission" date="2020-09" db="EMBL/GenBank/DDBJ databases">
        <authorList>
            <person name="Sun Q."/>
            <person name="Ohkuma M."/>
        </authorList>
    </citation>
    <scope>NUCLEOTIDE SEQUENCE</scope>
    <source>
        <strain evidence="2">JCM 19831</strain>
    </source>
</reference>
<dbReference type="Pfam" id="PF01047">
    <property type="entry name" value="MarR"/>
    <property type="match status" value="1"/>
</dbReference>
<evidence type="ECO:0000313" key="3">
    <source>
        <dbReference type="Proteomes" id="UP000642070"/>
    </source>
</evidence>
<protein>
    <recommendedName>
        <fullName evidence="1">HTH marR-type domain-containing protein</fullName>
    </recommendedName>
</protein>
<dbReference type="AlphaFoldDB" id="A0A917U9K9"/>
<proteinExistence type="predicted"/>
<dbReference type="PANTHER" id="PTHR33164">
    <property type="entry name" value="TRANSCRIPTIONAL REGULATOR, MARR FAMILY"/>
    <property type="match status" value="1"/>
</dbReference>
<dbReference type="InterPro" id="IPR036388">
    <property type="entry name" value="WH-like_DNA-bd_sf"/>
</dbReference>
<dbReference type="GO" id="GO:0006950">
    <property type="term" value="P:response to stress"/>
    <property type="evidence" value="ECO:0007669"/>
    <property type="project" value="TreeGrafter"/>
</dbReference>
<dbReference type="PRINTS" id="PR00598">
    <property type="entry name" value="HTHMARR"/>
</dbReference>
<gene>
    <name evidence="2" type="ORF">GCM10007977_081480</name>
</gene>
<dbReference type="SMART" id="SM00347">
    <property type="entry name" value="HTH_MARR"/>
    <property type="match status" value="1"/>
</dbReference>
<evidence type="ECO:0000313" key="2">
    <source>
        <dbReference type="EMBL" id="GGM67407.1"/>
    </source>
</evidence>
<dbReference type="PROSITE" id="PS50995">
    <property type="entry name" value="HTH_MARR_2"/>
    <property type="match status" value="1"/>
</dbReference>
<dbReference type="Proteomes" id="UP000642070">
    <property type="component" value="Unassembled WGS sequence"/>
</dbReference>
<dbReference type="InterPro" id="IPR036390">
    <property type="entry name" value="WH_DNA-bd_sf"/>
</dbReference>
<dbReference type="EMBL" id="BMPI01000055">
    <property type="protein sequence ID" value="GGM67407.1"/>
    <property type="molecule type" value="Genomic_DNA"/>
</dbReference>
<dbReference type="InterPro" id="IPR000835">
    <property type="entry name" value="HTH_MarR-typ"/>
</dbReference>
<keyword evidence="3" id="KW-1185">Reference proteome</keyword>
<organism evidence="2 3">
    <name type="scientific">Dactylosporangium sucinum</name>
    <dbReference type="NCBI Taxonomy" id="1424081"/>
    <lineage>
        <taxon>Bacteria</taxon>
        <taxon>Bacillati</taxon>
        <taxon>Actinomycetota</taxon>
        <taxon>Actinomycetes</taxon>
        <taxon>Micromonosporales</taxon>
        <taxon>Micromonosporaceae</taxon>
        <taxon>Dactylosporangium</taxon>
    </lineage>
</organism>
<comment type="caution">
    <text evidence="2">The sequence shown here is derived from an EMBL/GenBank/DDBJ whole genome shotgun (WGS) entry which is preliminary data.</text>
</comment>
<sequence>MTDREARFAEAGRLAQMLIDIAEQAKADFAATVASFGLPVHLARAIVLLTNPAPMRDLAEHLACDRSYITNLADQLEQRGLITRVPGEDRRVKLLALTDAGVAVRDKISEAVAERNMILRRLTAAERRTLAPLLERLLDDSTDRRGPAPRTAHRSGAC</sequence>
<dbReference type="PANTHER" id="PTHR33164:SF99">
    <property type="entry name" value="MARR FAMILY REGULATORY PROTEIN"/>
    <property type="match status" value="1"/>
</dbReference>
<feature type="domain" description="HTH marR-type" evidence="1">
    <location>
        <begin position="11"/>
        <end position="139"/>
    </location>
</feature>
<dbReference type="GO" id="GO:0003700">
    <property type="term" value="F:DNA-binding transcription factor activity"/>
    <property type="evidence" value="ECO:0007669"/>
    <property type="project" value="InterPro"/>
</dbReference>
<accession>A0A917U9K9</accession>
<reference evidence="2" key="1">
    <citation type="journal article" date="2014" name="Int. J. Syst. Evol. Microbiol.">
        <title>Complete genome sequence of Corynebacterium casei LMG S-19264T (=DSM 44701T), isolated from a smear-ripened cheese.</title>
        <authorList>
            <consortium name="US DOE Joint Genome Institute (JGI-PGF)"/>
            <person name="Walter F."/>
            <person name="Albersmeier A."/>
            <person name="Kalinowski J."/>
            <person name="Ruckert C."/>
        </authorList>
    </citation>
    <scope>NUCLEOTIDE SEQUENCE</scope>
    <source>
        <strain evidence="2">JCM 19831</strain>
    </source>
</reference>
<evidence type="ECO:0000259" key="1">
    <source>
        <dbReference type="PROSITE" id="PS50995"/>
    </source>
</evidence>
<dbReference type="InterPro" id="IPR039422">
    <property type="entry name" value="MarR/SlyA-like"/>
</dbReference>
<dbReference type="RefSeq" id="WP_190255404.1">
    <property type="nucleotide sequence ID" value="NZ_BMPI01000055.1"/>
</dbReference>
<dbReference type="SUPFAM" id="SSF46785">
    <property type="entry name" value="Winged helix' DNA-binding domain"/>
    <property type="match status" value="1"/>
</dbReference>
<name>A0A917U9K9_9ACTN</name>